<feature type="transmembrane region" description="Helical" evidence="1">
    <location>
        <begin position="57"/>
        <end position="81"/>
    </location>
</feature>
<protein>
    <submittedName>
        <fullName evidence="2">Uncharacterized protein</fullName>
    </submittedName>
</protein>
<feature type="transmembrane region" description="Helical" evidence="1">
    <location>
        <begin position="87"/>
        <end position="110"/>
    </location>
</feature>
<keyword evidence="1" id="KW-1133">Transmembrane helix</keyword>
<organism evidence="2 3">
    <name type="scientific">Oryza meyeriana var. granulata</name>
    <dbReference type="NCBI Taxonomy" id="110450"/>
    <lineage>
        <taxon>Eukaryota</taxon>
        <taxon>Viridiplantae</taxon>
        <taxon>Streptophyta</taxon>
        <taxon>Embryophyta</taxon>
        <taxon>Tracheophyta</taxon>
        <taxon>Spermatophyta</taxon>
        <taxon>Magnoliopsida</taxon>
        <taxon>Liliopsida</taxon>
        <taxon>Poales</taxon>
        <taxon>Poaceae</taxon>
        <taxon>BOP clade</taxon>
        <taxon>Oryzoideae</taxon>
        <taxon>Oryzeae</taxon>
        <taxon>Oryzinae</taxon>
        <taxon>Oryza</taxon>
        <taxon>Oryza meyeriana</taxon>
    </lineage>
</organism>
<evidence type="ECO:0000313" key="3">
    <source>
        <dbReference type="Proteomes" id="UP000479710"/>
    </source>
</evidence>
<accession>A0A6G1BTX2</accession>
<gene>
    <name evidence="2" type="ORF">E2562_009497</name>
</gene>
<reference evidence="2 3" key="1">
    <citation type="submission" date="2019-11" db="EMBL/GenBank/DDBJ databases">
        <title>Whole genome sequence of Oryza granulata.</title>
        <authorList>
            <person name="Li W."/>
        </authorList>
    </citation>
    <scope>NUCLEOTIDE SEQUENCE [LARGE SCALE GENOMIC DNA]</scope>
    <source>
        <strain evidence="3">cv. Menghai</strain>
        <tissue evidence="2">Leaf</tissue>
    </source>
</reference>
<keyword evidence="1" id="KW-0472">Membrane</keyword>
<evidence type="ECO:0000313" key="2">
    <source>
        <dbReference type="EMBL" id="KAF0891336.1"/>
    </source>
</evidence>
<keyword evidence="1" id="KW-0812">Transmembrane</keyword>
<dbReference type="EMBL" id="SPHZ02000011">
    <property type="protein sequence ID" value="KAF0891336.1"/>
    <property type="molecule type" value="Genomic_DNA"/>
</dbReference>
<comment type="caution">
    <text evidence="2">The sequence shown here is derived from an EMBL/GenBank/DDBJ whole genome shotgun (WGS) entry which is preliminary data.</text>
</comment>
<dbReference type="AlphaFoldDB" id="A0A6G1BTX2"/>
<keyword evidence="3" id="KW-1185">Reference proteome</keyword>
<dbReference type="OrthoDB" id="10486276at2759"/>
<evidence type="ECO:0000256" key="1">
    <source>
        <dbReference type="SAM" id="Phobius"/>
    </source>
</evidence>
<dbReference type="Proteomes" id="UP000479710">
    <property type="component" value="Unassembled WGS sequence"/>
</dbReference>
<proteinExistence type="predicted"/>
<name>A0A6G1BTX2_9ORYZ</name>
<feature type="transmembrane region" description="Helical" evidence="1">
    <location>
        <begin position="25"/>
        <end position="45"/>
    </location>
</feature>
<sequence length="132" mass="13809">MAASAACELVAGATVAYLPGAPAGAAFGLGFAGLLILLPFTLLYVPMLRPPVDASRPFVCCVVTTVIMLGALYLAVLFLAGTDSDKMFAVTGFLWAGDIAGAASLGWFVLTTKDTSRYYITPEERLEVVRIG</sequence>